<gene>
    <name evidence="3" type="ORF">AVR91_0205655</name>
</gene>
<dbReference type="InterPro" id="IPR006015">
    <property type="entry name" value="Universal_stress_UspA"/>
</dbReference>
<feature type="domain" description="UspA" evidence="2">
    <location>
        <begin position="7"/>
        <end position="145"/>
    </location>
</feature>
<dbReference type="InterPro" id="IPR006016">
    <property type="entry name" value="UspA"/>
</dbReference>
<sequence length="294" mass="30384">MTAPDVRPVVVGVDGSSSALHAARWAATEAARRKAPLSITHACMLIPVQLPPGVELPRPYADALTEQGREILAAAADAAREVAPEVDVTTELRGGAAAEHLIGRSASAELIVLGSRGLGGFTGLLVGSIAVAVATHGHCPVVVVRGTDRPQDAPVVVGVDGSPTSDAALAFAFDAAAARGTRLVAVRAWSDFAVGNAWEFGSALDWEAVQAAEARLVEQQLDAYRSKYPDVPAQGVVVRDRPAHTLLEHSEDAQLVVVGSRGRGGFRGLLLGSTSQALIHHSASPVAVVPPARQ</sequence>
<dbReference type="EMBL" id="LQMT02000007">
    <property type="protein sequence ID" value="ONF73601.1"/>
    <property type="molecule type" value="Genomic_DNA"/>
</dbReference>
<evidence type="ECO:0000313" key="3">
    <source>
        <dbReference type="EMBL" id="ONF73601.1"/>
    </source>
</evidence>
<reference evidence="3 4" key="1">
    <citation type="submission" date="2016-12" db="EMBL/GenBank/DDBJ databases">
        <title>Amycolatopsis keratiniphila subsp. keratiniphila genome sequencing and assembly.</title>
        <authorList>
            <person name="Mayilraj S."/>
            <person name="Kaur N."/>
        </authorList>
    </citation>
    <scope>NUCLEOTIDE SEQUENCE [LARGE SCALE GENOMIC DNA]</scope>
    <source>
        <strain evidence="3 4">DSM 44409</strain>
    </source>
</reference>
<dbReference type="Gene3D" id="3.40.50.620">
    <property type="entry name" value="HUPs"/>
    <property type="match status" value="2"/>
</dbReference>
<accession>A0A1W2M176</accession>
<dbReference type="InterPro" id="IPR014729">
    <property type="entry name" value="Rossmann-like_a/b/a_fold"/>
</dbReference>
<dbReference type="PANTHER" id="PTHR46268">
    <property type="entry name" value="STRESS RESPONSE PROTEIN NHAX"/>
    <property type="match status" value="1"/>
</dbReference>
<dbReference type="RefSeq" id="WP_063271461.1">
    <property type="nucleotide sequence ID" value="NZ_LQMT02000007.1"/>
</dbReference>
<feature type="domain" description="UspA" evidence="2">
    <location>
        <begin position="155"/>
        <end position="290"/>
    </location>
</feature>
<dbReference type="SUPFAM" id="SSF52402">
    <property type="entry name" value="Adenine nucleotide alpha hydrolases-like"/>
    <property type="match status" value="2"/>
</dbReference>
<dbReference type="AlphaFoldDB" id="A0A1W2M176"/>
<dbReference type="Proteomes" id="UP000076660">
    <property type="component" value="Unassembled WGS sequence"/>
</dbReference>
<comment type="similarity">
    <text evidence="1">Belongs to the universal stress protein A family.</text>
</comment>
<evidence type="ECO:0000256" key="1">
    <source>
        <dbReference type="ARBA" id="ARBA00008791"/>
    </source>
</evidence>
<dbReference type="OrthoDB" id="3404132at2"/>
<evidence type="ECO:0000313" key="4">
    <source>
        <dbReference type="Proteomes" id="UP000076660"/>
    </source>
</evidence>
<protein>
    <submittedName>
        <fullName evidence="3">Universal stress protein</fullName>
    </submittedName>
</protein>
<evidence type="ECO:0000259" key="2">
    <source>
        <dbReference type="Pfam" id="PF00582"/>
    </source>
</evidence>
<comment type="caution">
    <text evidence="3">The sequence shown here is derived from an EMBL/GenBank/DDBJ whole genome shotgun (WGS) entry which is preliminary data.</text>
</comment>
<organism evidence="3 4">
    <name type="scientific">Amycolatopsis keratiniphila subsp. keratiniphila</name>
    <dbReference type="NCBI Taxonomy" id="227715"/>
    <lineage>
        <taxon>Bacteria</taxon>
        <taxon>Bacillati</taxon>
        <taxon>Actinomycetota</taxon>
        <taxon>Actinomycetes</taxon>
        <taxon>Pseudonocardiales</taxon>
        <taxon>Pseudonocardiaceae</taxon>
        <taxon>Amycolatopsis</taxon>
        <taxon>Amycolatopsis japonica group</taxon>
    </lineage>
</organism>
<name>A0A1W2M176_9PSEU</name>
<proteinExistence type="inferred from homology"/>
<dbReference type="PRINTS" id="PR01438">
    <property type="entry name" value="UNVRSLSTRESS"/>
</dbReference>
<dbReference type="Pfam" id="PF00582">
    <property type="entry name" value="Usp"/>
    <property type="match status" value="2"/>
</dbReference>
<dbReference type="PANTHER" id="PTHR46268:SF6">
    <property type="entry name" value="UNIVERSAL STRESS PROTEIN UP12"/>
    <property type="match status" value="1"/>
</dbReference>